<keyword evidence="2" id="KW-1185">Reference proteome</keyword>
<dbReference type="InterPro" id="IPR040807">
    <property type="entry name" value="DUF5522"/>
</dbReference>
<protein>
    <submittedName>
        <fullName evidence="1">Cysteine-rich CWC family protein</fullName>
    </submittedName>
</protein>
<dbReference type="Pfam" id="PF14375">
    <property type="entry name" value="Cys_rich_CWC"/>
    <property type="match status" value="1"/>
</dbReference>
<accession>A0ABX7XA66</accession>
<dbReference type="EMBL" id="CP072842">
    <property type="protein sequence ID" value="QTV04770.1"/>
    <property type="molecule type" value="Genomic_DNA"/>
</dbReference>
<reference evidence="1 2" key="1">
    <citation type="journal article" date="2021" name="Int. J. Syst. Evol. Microbiol.">
        <title>Faecalibacter bovis sp. nov., isolated from cow faeces.</title>
        <authorList>
            <person name="Li F."/>
            <person name="Zhao W."/>
            <person name="Hong Q."/>
            <person name="Shao Q."/>
            <person name="Song J."/>
            <person name="Yang S."/>
        </authorList>
    </citation>
    <scope>NUCLEOTIDE SEQUENCE [LARGE SCALE GENOMIC DNA]</scope>
    <source>
        <strain evidence="1 2">ZY171143</strain>
    </source>
</reference>
<evidence type="ECO:0000313" key="1">
    <source>
        <dbReference type="EMBL" id="QTV04770.1"/>
    </source>
</evidence>
<evidence type="ECO:0000313" key="2">
    <source>
        <dbReference type="Proteomes" id="UP000672011"/>
    </source>
</evidence>
<dbReference type="InterPro" id="IPR032720">
    <property type="entry name" value="Cys_rich_CWC"/>
</dbReference>
<dbReference type="RefSeq" id="WP_230475392.1">
    <property type="nucleotide sequence ID" value="NZ_CP072842.1"/>
</dbReference>
<gene>
    <name evidence="1" type="ORF">J9309_08110</name>
</gene>
<dbReference type="Pfam" id="PF17653">
    <property type="entry name" value="DUF5522"/>
    <property type="match status" value="1"/>
</dbReference>
<dbReference type="Proteomes" id="UP000672011">
    <property type="component" value="Chromosome"/>
</dbReference>
<proteinExistence type="predicted"/>
<organism evidence="1 2">
    <name type="scientific">Faecalibacter bovis</name>
    <dbReference type="NCBI Taxonomy" id="2898187"/>
    <lineage>
        <taxon>Bacteria</taxon>
        <taxon>Pseudomonadati</taxon>
        <taxon>Bacteroidota</taxon>
        <taxon>Flavobacteriia</taxon>
        <taxon>Flavobacteriales</taxon>
        <taxon>Weeksellaceae</taxon>
        <taxon>Faecalibacter</taxon>
    </lineage>
</organism>
<reference evidence="2" key="2">
    <citation type="submission" date="2021-04" db="EMBL/GenBank/DDBJ databases">
        <title>Taxonomy of Flavobacteriaceae bacterium ZY171143.</title>
        <authorList>
            <person name="Li F."/>
        </authorList>
    </citation>
    <scope>NUCLEOTIDE SEQUENCE [LARGE SCALE GENOMIC DNA]</scope>
    <source>
        <strain evidence="2">ZY171143</strain>
    </source>
</reference>
<name>A0ABX7XA66_9FLAO</name>
<sequence>MQKNCKRCQKDFECQTENILSCDCNEINLSNETKEYLSKTTYDCLCLDCLKEIESYNDLKNTYPFPQHPSQYKEGVHYYIEGQYWVFTNFYHYLKGNCCKNNCRHCAYGYK</sequence>